<evidence type="ECO:0000256" key="6">
    <source>
        <dbReference type="SAM" id="Phobius"/>
    </source>
</evidence>
<evidence type="ECO:0000313" key="8">
    <source>
        <dbReference type="Proteomes" id="UP000070394"/>
    </source>
</evidence>
<evidence type="ECO:0000256" key="2">
    <source>
        <dbReference type="ARBA" id="ARBA00022475"/>
    </source>
</evidence>
<reference evidence="8" key="1">
    <citation type="submission" date="2016-01" db="EMBL/GenBank/DDBJ databases">
        <authorList>
            <person name="Mitreva M."/>
            <person name="Pepin K.H."/>
            <person name="Mihindukulasuriya K.A."/>
            <person name="Fulton R."/>
            <person name="Fronick C."/>
            <person name="O'Laughlin M."/>
            <person name="Miner T."/>
            <person name="Herter B."/>
            <person name="Rosa B.A."/>
            <person name="Cordes M."/>
            <person name="Tomlinson C."/>
            <person name="Wollam A."/>
            <person name="Palsikar V.B."/>
            <person name="Mardis E.R."/>
            <person name="Wilson R.K."/>
        </authorList>
    </citation>
    <scope>NUCLEOTIDE SEQUENCE [LARGE SCALE GENOMIC DNA]</scope>
    <source>
        <strain evidence="8">DNF00896</strain>
    </source>
</reference>
<dbReference type="OrthoDB" id="3176438at2"/>
<dbReference type="STRING" id="467210.HMPREF1866_00830"/>
<dbReference type="PANTHER" id="PTHR33931">
    <property type="entry name" value="HOLIN-LIKE PROTEIN CIDA-RELATED"/>
    <property type="match status" value="1"/>
</dbReference>
<keyword evidence="2" id="KW-1003">Cell membrane</keyword>
<keyword evidence="3 6" id="KW-0812">Transmembrane</keyword>
<keyword evidence="5 6" id="KW-0472">Membrane</keyword>
<gene>
    <name evidence="7" type="ORF">HMPREF1866_00830</name>
</gene>
<protein>
    <submittedName>
        <fullName evidence="7">LrgA family protein</fullName>
    </submittedName>
</protein>
<name>A0A133ZX80_9FIRM</name>
<sequence length="140" mass="15908">MRFIRQFLIILLVSFFGEVLKAILPLPIPASIYGLVIMLALLVSKKVKLHQVESGSMFLIDIMPLMFIPASAGLIDVWPSLKPVLIPLLIMTLVSTILVMAVSAKVTEFVIKFDKKVQKEEKQRKEEIREEMQEEAKKND</sequence>
<dbReference type="GO" id="GO:0005886">
    <property type="term" value="C:plasma membrane"/>
    <property type="evidence" value="ECO:0007669"/>
    <property type="project" value="UniProtKB-SubCell"/>
</dbReference>
<dbReference type="Pfam" id="PF03788">
    <property type="entry name" value="LrgA"/>
    <property type="match status" value="1"/>
</dbReference>
<dbReference type="EMBL" id="LSDA01000020">
    <property type="protein sequence ID" value="KXB60047.1"/>
    <property type="molecule type" value="Genomic_DNA"/>
</dbReference>
<dbReference type="InterPro" id="IPR005538">
    <property type="entry name" value="LrgA/CidA"/>
</dbReference>
<feature type="transmembrane region" description="Helical" evidence="6">
    <location>
        <begin position="31"/>
        <end position="47"/>
    </location>
</feature>
<dbReference type="RefSeq" id="WP_060930729.1">
    <property type="nucleotide sequence ID" value="NZ_KQ959781.1"/>
</dbReference>
<dbReference type="PATRIC" id="fig|467210.3.peg.819"/>
<evidence type="ECO:0000256" key="3">
    <source>
        <dbReference type="ARBA" id="ARBA00022692"/>
    </source>
</evidence>
<evidence type="ECO:0000256" key="5">
    <source>
        <dbReference type="ARBA" id="ARBA00023136"/>
    </source>
</evidence>
<organism evidence="7 8">
    <name type="scientific">Lachnoanaerobaculum saburreum</name>
    <dbReference type="NCBI Taxonomy" id="467210"/>
    <lineage>
        <taxon>Bacteria</taxon>
        <taxon>Bacillati</taxon>
        <taxon>Bacillota</taxon>
        <taxon>Clostridia</taxon>
        <taxon>Lachnospirales</taxon>
        <taxon>Lachnospiraceae</taxon>
        <taxon>Lachnoanaerobaculum</taxon>
    </lineage>
</organism>
<dbReference type="Proteomes" id="UP000070394">
    <property type="component" value="Unassembled WGS sequence"/>
</dbReference>
<dbReference type="AlphaFoldDB" id="A0A133ZX80"/>
<evidence type="ECO:0000313" key="7">
    <source>
        <dbReference type="EMBL" id="KXB60047.1"/>
    </source>
</evidence>
<feature type="transmembrane region" description="Helical" evidence="6">
    <location>
        <begin position="84"/>
        <end position="106"/>
    </location>
</feature>
<dbReference type="PANTHER" id="PTHR33931:SF2">
    <property type="entry name" value="HOLIN-LIKE PROTEIN CIDA"/>
    <property type="match status" value="1"/>
</dbReference>
<comment type="caution">
    <text evidence="7">The sequence shown here is derived from an EMBL/GenBank/DDBJ whole genome shotgun (WGS) entry which is preliminary data.</text>
</comment>
<accession>A0A133ZX80</accession>
<keyword evidence="8" id="KW-1185">Reference proteome</keyword>
<feature type="transmembrane region" description="Helical" evidence="6">
    <location>
        <begin position="59"/>
        <end position="78"/>
    </location>
</feature>
<proteinExistence type="predicted"/>
<evidence type="ECO:0000256" key="1">
    <source>
        <dbReference type="ARBA" id="ARBA00004651"/>
    </source>
</evidence>
<keyword evidence="4 6" id="KW-1133">Transmembrane helix</keyword>
<evidence type="ECO:0000256" key="4">
    <source>
        <dbReference type="ARBA" id="ARBA00022989"/>
    </source>
</evidence>
<comment type="subcellular location">
    <subcellularLocation>
        <location evidence="1">Cell membrane</location>
        <topology evidence="1">Multi-pass membrane protein</topology>
    </subcellularLocation>
</comment>